<keyword evidence="1" id="KW-0732">Signal</keyword>
<sequence length="187" mass="21220">MQYLKSFILSALFIFSLSFVTTASAFSISEEQINQVLKEKADVNGKFGLPGLFSLEYKLRELNTKIGQTDEKRVEVNGIAEGKFSISGKTYPAKIALAFDTLPYYDAEKGQLFLRNFRILRWSGEPNEYMEKLQAVIPFLSQSIAEIMHTVPVYTLDENQIQEMVIKKFGKGIKVEKGRLVLETGFL</sequence>
<comment type="caution">
    <text evidence="2">The sequence shown here is derived from an EMBL/GenBank/DDBJ whole genome shotgun (WGS) entry which is preliminary data.</text>
</comment>
<gene>
    <name evidence="2" type="ORF">BKG89_03400</name>
</gene>
<evidence type="ECO:0000256" key="1">
    <source>
        <dbReference type="SAM" id="SignalP"/>
    </source>
</evidence>
<dbReference type="EMBL" id="MLAA01000010">
    <property type="protein sequence ID" value="OOF70523.1"/>
    <property type="molecule type" value="Genomic_DNA"/>
</dbReference>
<reference evidence="2 3" key="1">
    <citation type="submission" date="2016-10" db="EMBL/GenBank/DDBJ databases">
        <title>Rodentibacter gen. nov. and new species.</title>
        <authorList>
            <person name="Christensen H."/>
        </authorList>
    </citation>
    <scope>NUCLEOTIDE SEQUENCE [LARGE SCALE GENOMIC DNA]</scope>
    <source>
        <strain evidence="2 3">1998236014</strain>
    </source>
</reference>
<organism evidence="2 3">
    <name type="scientific">Rodentibacter caecimuris</name>
    <dbReference type="NCBI Taxonomy" id="1796644"/>
    <lineage>
        <taxon>Bacteria</taxon>
        <taxon>Pseudomonadati</taxon>
        <taxon>Pseudomonadota</taxon>
        <taxon>Gammaproteobacteria</taxon>
        <taxon>Pasteurellales</taxon>
        <taxon>Pasteurellaceae</taxon>
        <taxon>Rodentibacter</taxon>
    </lineage>
</organism>
<name>A0ABX3KZN0_9PAST</name>
<accession>A0ABX3KZN0</accession>
<feature type="chain" id="PRO_5047466024" description="DUF1439 domain-containing protein" evidence="1">
    <location>
        <begin position="26"/>
        <end position="187"/>
    </location>
</feature>
<evidence type="ECO:0000313" key="2">
    <source>
        <dbReference type="EMBL" id="OOF70523.1"/>
    </source>
</evidence>
<dbReference type="Proteomes" id="UP000188820">
    <property type="component" value="Unassembled WGS sequence"/>
</dbReference>
<proteinExistence type="predicted"/>
<evidence type="ECO:0008006" key="4">
    <source>
        <dbReference type="Google" id="ProtNLM"/>
    </source>
</evidence>
<dbReference type="InterPro" id="IPR010835">
    <property type="entry name" value="DUF1439"/>
</dbReference>
<dbReference type="Gene3D" id="3.15.10.40">
    <property type="entry name" value="Uncharacterised protein PF07273, DUF1439"/>
    <property type="match status" value="1"/>
</dbReference>
<feature type="signal peptide" evidence="1">
    <location>
        <begin position="1"/>
        <end position="25"/>
    </location>
</feature>
<evidence type="ECO:0000313" key="3">
    <source>
        <dbReference type="Proteomes" id="UP000188820"/>
    </source>
</evidence>
<dbReference type="RefSeq" id="WP_077462785.1">
    <property type="nucleotide sequence ID" value="NZ_MLAA01000010.1"/>
</dbReference>
<protein>
    <recommendedName>
        <fullName evidence="4">DUF1439 domain-containing protein</fullName>
    </recommendedName>
</protein>
<dbReference type="Pfam" id="PF07273">
    <property type="entry name" value="DUF1439"/>
    <property type="match status" value="1"/>
</dbReference>
<keyword evidence="3" id="KW-1185">Reference proteome</keyword>